<dbReference type="GO" id="GO:2000009">
    <property type="term" value="P:negative regulation of protein localization to cell surface"/>
    <property type="evidence" value="ECO:0007669"/>
    <property type="project" value="Ensembl"/>
</dbReference>
<evidence type="ECO:0000256" key="5">
    <source>
        <dbReference type="ARBA" id="ARBA00022490"/>
    </source>
</evidence>
<keyword evidence="5" id="KW-0963">Cytoplasm</keyword>
<dbReference type="GO" id="GO:0014069">
    <property type="term" value="C:postsynaptic density"/>
    <property type="evidence" value="ECO:0007669"/>
    <property type="project" value="TreeGrafter"/>
</dbReference>
<dbReference type="FunFam" id="2.30.42.10:FF:000121">
    <property type="entry name" value="Tax1-binding protein 3"/>
    <property type="match status" value="1"/>
</dbReference>
<dbReference type="GO" id="GO:0008285">
    <property type="term" value="P:negative regulation of cell population proliferation"/>
    <property type="evidence" value="ECO:0007669"/>
    <property type="project" value="Ensembl"/>
</dbReference>
<dbReference type="GO" id="GO:0030178">
    <property type="term" value="P:negative regulation of Wnt signaling pathway"/>
    <property type="evidence" value="ECO:0007669"/>
    <property type="project" value="Ensembl"/>
</dbReference>
<evidence type="ECO:0000256" key="11">
    <source>
        <dbReference type="ARBA" id="ARBA00074913"/>
    </source>
</evidence>
<dbReference type="GO" id="GO:0005737">
    <property type="term" value="C:cytoplasm"/>
    <property type="evidence" value="ECO:0007669"/>
    <property type="project" value="UniProtKB-SubCell"/>
</dbReference>
<reference evidence="14" key="2">
    <citation type="submission" date="2025-09" db="UniProtKB">
        <authorList>
            <consortium name="Ensembl"/>
        </authorList>
    </citation>
    <scope>IDENTIFICATION</scope>
</reference>
<evidence type="ECO:0000256" key="3">
    <source>
        <dbReference type="ARBA" id="ARBA00004496"/>
    </source>
</evidence>
<keyword evidence="6" id="KW-0597">Phosphoprotein</keyword>
<dbReference type="GO" id="GO:0098609">
    <property type="term" value="P:cell-cell adhesion"/>
    <property type="evidence" value="ECO:0007669"/>
    <property type="project" value="TreeGrafter"/>
</dbReference>
<evidence type="ECO:0000256" key="4">
    <source>
        <dbReference type="ARBA" id="ARBA00022475"/>
    </source>
</evidence>
<dbReference type="GO" id="GO:0045211">
    <property type="term" value="C:postsynaptic membrane"/>
    <property type="evidence" value="ECO:0007669"/>
    <property type="project" value="TreeGrafter"/>
</dbReference>
<dbReference type="Gene3D" id="2.30.42.10">
    <property type="match status" value="1"/>
</dbReference>
<dbReference type="GO" id="GO:0098968">
    <property type="term" value="P:neurotransmitter receptor transport postsynaptic membrane to endosome"/>
    <property type="evidence" value="ECO:0007669"/>
    <property type="project" value="TreeGrafter"/>
</dbReference>
<dbReference type="Ensembl" id="ENSSMRT00000020465.1">
    <property type="protein sequence ID" value="ENSSMRP00000017482.1"/>
    <property type="gene ID" value="ENSSMRG00000013613.1"/>
</dbReference>
<protein>
    <recommendedName>
        <fullName evidence="11">Tax1-binding protein 3</fullName>
    </recommendedName>
    <alternativeName>
        <fullName evidence="12">Tax interaction protein 1</fullName>
    </alternativeName>
</protein>
<dbReference type="InterPro" id="IPR001478">
    <property type="entry name" value="PDZ"/>
</dbReference>
<dbReference type="GO" id="GO:0032489">
    <property type="term" value="P:regulation of Cdc42 protein signal transduction"/>
    <property type="evidence" value="ECO:0007669"/>
    <property type="project" value="Ensembl"/>
</dbReference>
<dbReference type="SUPFAM" id="SSF50156">
    <property type="entry name" value="PDZ domain-like"/>
    <property type="match status" value="1"/>
</dbReference>
<organism evidence="14 15">
    <name type="scientific">Salvator merianae</name>
    <name type="common">Argentine black and white tegu</name>
    <name type="synonym">Tupinambis merianae</name>
    <dbReference type="NCBI Taxonomy" id="96440"/>
    <lineage>
        <taxon>Eukaryota</taxon>
        <taxon>Metazoa</taxon>
        <taxon>Chordata</taxon>
        <taxon>Craniata</taxon>
        <taxon>Vertebrata</taxon>
        <taxon>Euteleostomi</taxon>
        <taxon>Lepidosauria</taxon>
        <taxon>Squamata</taxon>
        <taxon>Bifurcata</taxon>
        <taxon>Unidentata</taxon>
        <taxon>Episquamata</taxon>
        <taxon>Laterata</taxon>
        <taxon>Teiioidea</taxon>
        <taxon>Teiidae</taxon>
        <taxon>Salvator</taxon>
    </lineage>
</organism>
<evidence type="ECO:0000256" key="7">
    <source>
        <dbReference type="ARBA" id="ARBA00022687"/>
    </source>
</evidence>
<dbReference type="PROSITE" id="PS50106">
    <property type="entry name" value="PDZ"/>
    <property type="match status" value="1"/>
</dbReference>
<keyword evidence="15" id="KW-1185">Reference proteome</keyword>
<dbReference type="GO" id="GO:0007266">
    <property type="term" value="P:Rho protein signal transduction"/>
    <property type="evidence" value="ECO:0007669"/>
    <property type="project" value="Ensembl"/>
</dbReference>
<proteinExistence type="predicted"/>
<dbReference type="GO" id="GO:0016323">
    <property type="term" value="C:basolateral plasma membrane"/>
    <property type="evidence" value="ECO:0007669"/>
    <property type="project" value="TreeGrafter"/>
</dbReference>
<evidence type="ECO:0000313" key="14">
    <source>
        <dbReference type="Ensembl" id="ENSSMRP00000017482.1"/>
    </source>
</evidence>
<dbReference type="GO" id="GO:0045197">
    <property type="term" value="P:establishment or maintenance of epithelial cell apical/basal polarity"/>
    <property type="evidence" value="ECO:0007669"/>
    <property type="project" value="TreeGrafter"/>
</dbReference>
<evidence type="ECO:0000259" key="13">
    <source>
        <dbReference type="PROSITE" id="PS50106"/>
    </source>
</evidence>
<dbReference type="PANTHER" id="PTHR23119:SF50">
    <property type="entry name" value="PDZ DOMAIN-CONTAINING PROTEIN"/>
    <property type="match status" value="1"/>
</dbReference>
<keyword evidence="8" id="KW-0007">Acetylation</keyword>
<dbReference type="GO" id="GO:0001650">
    <property type="term" value="C:fibrillar center"/>
    <property type="evidence" value="ECO:0007669"/>
    <property type="project" value="Ensembl"/>
</dbReference>
<evidence type="ECO:0000256" key="10">
    <source>
        <dbReference type="ARBA" id="ARBA00023242"/>
    </source>
</evidence>
<dbReference type="GO" id="GO:0043113">
    <property type="term" value="P:receptor clustering"/>
    <property type="evidence" value="ECO:0007669"/>
    <property type="project" value="TreeGrafter"/>
</dbReference>
<dbReference type="GO" id="GO:0098887">
    <property type="term" value="P:neurotransmitter receptor transport, endosome to postsynaptic membrane"/>
    <property type="evidence" value="ECO:0007669"/>
    <property type="project" value="TreeGrafter"/>
</dbReference>
<evidence type="ECO:0000313" key="15">
    <source>
        <dbReference type="Proteomes" id="UP000694421"/>
    </source>
</evidence>
<evidence type="ECO:0000256" key="9">
    <source>
        <dbReference type="ARBA" id="ARBA00023136"/>
    </source>
</evidence>
<dbReference type="GO" id="GO:0019901">
    <property type="term" value="F:protein kinase binding"/>
    <property type="evidence" value="ECO:0007669"/>
    <property type="project" value="TreeGrafter"/>
</dbReference>
<evidence type="ECO:0000256" key="2">
    <source>
        <dbReference type="ARBA" id="ARBA00004413"/>
    </source>
</evidence>
<dbReference type="InterPro" id="IPR050614">
    <property type="entry name" value="Synaptic_Scaffolding_LAP-MAGUK"/>
</dbReference>
<dbReference type="PANTHER" id="PTHR23119">
    <property type="entry name" value="DISCS LARGE"/>
    <property type="match status" value="1"/>
</dbReference>
<evidence type="ECO:0000256" key="1">
    <source>
        <dbReference type="ARBA" id="ARBA00004123"/>
    </source>
</evidence>
<name>A0A8D0C4W4_SALMN</name>
<accession>A0A8D0C4W4</accession>
<comment type="subcellular location">
    <subcellularLocation>
        <location evidence="2">Cell membrane</location>
        <topology evidence="2">Peripheral membrane protein</topology>
        <orientation evidence="2">Cytoplasmic side</orientation>
    </subcellularLocation>
    <subcellularLocation>
        <location evidence="3">Cytoplasm</location>
    </subcellularLocation>
    <subcellularLocation>
        <location evidence="1">Nucleus</location>
    </subcellularLocation>
</comment>
<sequence length="132" mass="14640">CAIHALVLRLTWAEGESPRTGPLSLYLLNLTHRGQRVEIHKLRQGENLILGFSIGGGIDQDPTQNPFSEDKTDKGIYVTRVTEGGPAEVAGLQVGDKIMQRTLPSCGQILECSRRGKYRPRINQHCHRVAKV</sequence>
<dbReference type="GeneTree" id="ENSGT00390000002877"/>
<dbReference type="GO" id="GO:0008013">
    <property type="term" value="F:beta-catenin binding"/>
    <property type="evidence" value="ECO:0007669"/>
    <property type="project" value="Ensembl"/>
</dbReference>
<reference evidence="14" key="1">
    <citation type="submission" date="2025-08" db="UniProtKB">
        <authorList>
            <consortium name="Ensembl"/>
        </authorList>
    </citation>
    <scope>IDENTIFICATION</scope>
</reference>
<evidence type="ECO:0000256" key="12">
    <source>
        <dbReference type="ARBA" id="ARBA00080868"/>
    </source>
</evidence>
<dbReference type="GO" id="GO:0015629">
    <property type="term" value="C:actin cytoskeleton"/>
    <property type="evidence" value="ECO:0007669"/>
    <property type="project" value="Ensembl"/>
</dbReference>
<dbReference type="GO" id="GO:0016055">
    <property type="term" value="P:Wnt signaling pathway"/>
    <property type="evidence" value="ECO:0007669"/>
    <property type="project" value="UniProtKB-KW"/>
</dbReference>
<evidence type="ECO:0000256" key="8">
    <source>
        <dbReference type="ARBA" id="ARBA00022990"/>
    </source>
</evidence>
<keyword evidence="7" id="KW-0879">Wnt signaling pathway</keyword>
<dbReference type="GO" id="GO:0005912">
    <property type="term" value="C:adherens junction"/>
    <property type="evidence" value="ECO:0007669"/>
    <property type="project" value="TreeGrafter"/>
</dbReference>
<keyword evidence="9" id="KW-0472">Membrane</keyword>
<dbReference type="InterPro" id="IPR036034">
    <property type="entry name" value="PDZ_sf"/>
</dbReference>
<dbReference type="Proteomes" id="UP000694421">
    <property type="component" value="Unplaced"/>
</dbReference>
<evidence type="ECO:0000256" key="6">
    <source>
        <dbReference type="ARBA" id="ARBA00022553"/>
    </source>
</evidence>
<feature type="domain" description="PDZ" evidence="13">
    <location>
        <begin position="36"/>
        <end position="100"/>
    </location>
</feature>
<dbReference type="AlphaFoldDB" id="A0A8D0C4W4"/>
<keyword evidence="10" id="KW-0539">Nucleus</keyword>
<keyword evidence="4" id="KW-1003">Cell membrane</keyword>
<dbReference type="Pfam" id="PF00595">
    <property type="entry name" value="PDZ"/>
    <property type="match status" value="1"/>
</dbReference>